<dbReference type="KEGG" id="trb:HB776_10440"/>
<accession>A0A7G6TXW8</accession>
<dbReference type="Proteomes" id="UP000515291">
    <property type="component" value="Chromosome"/>
</dbReference>
<dbReference type="RefSeq" id="WP_176454537.1">
    <property type="nucleotide sequence ID" value="NZ_CP050292.1"/>
</dbReference>
<organism evidence="1 2">
    <name type="scientific">Tardiphaga robiniae</name>
    <dbReference type="NCBI Taxonomy" id="943830"/>
    <lineage>
        <taxon>Bacteria</taxon>
        <taxon>Pseudomonadati</taxon>
        <taxon>Pseudomonadota</taxon>
        <taxon>Alphaproteobacteria</taxon>
        <taxon>Hyphomicrobiales</taxon>
        <taxon>Nitrobacteraceae</taxon>
        <taxon>Tardiphaga</taxon>
    </lineage>
</organism>
<gene>
    <name evidence="1" type="ORF">HB776_10440</name>
</gene>
<protein>
    <submittedName>
        <fullName evidence="1">Uncharacterized protein</fullName>
    </submittedName>
</protein>
<sequence>MSEISDSDIGAVGDMVDDLVMQTTYRLYGSAIVPFSMITATHRIPSCSNA</sequence>
<evidence type="ECO:0000313" key="1">
    <source>
        <dbReference type="EMBL" id="QND71600.1"/>
    </source>
</evidence>
<dbReference type="EMBL" id="CP050292">
    <property type="protein sequence ID" value="QND71600.1"/>
    <property type="molecule type" value="Genomic_DNA"/>
</dbReference>
<evidence type="ECO:0000313" key="2">
    <source>
        <dbReference type="Proteomes" id="UP000515291"/>
    </source>
</evidence>
<reference evidence="2" key="1">
    <citation type="journal article" date="2020" name="Mol. Plant Microbe">
        <title>Rhizobial microsymbionts of the narrowly endemic Oxytropis species growing in Kamchatka are characterized by significant genetic diversity and possess a set of genes that are associated with T3SS and T6SS secretion systems and can affect the development of symbiosis.</title>
        <authorList>
            <person name="Safronova V."/>
            <person name="Guro P."/>
            <person name="Sazanova A."/>
            <person name="Kuznetsova I."/>
            <person name="Belimov A."/>
            <person name="Yakubov V."/>
            <person name="Chirak E."/>
            <person name="Afonin A."/>
            <person name="Gogolev Y."/>
            <person name="Andronov E."/>
            <person name="Tikhonovich I."/>
        </authorList>
    </citation>
    <scope>NUCLEOTIDE SEQUENCE [LARGE SCALE GENOMIC DNA]</scope>
    <source>
        <strain evidence="2">581</strain>
    </source>
</reference>
<name>A0A7G6TXW8_9BRAD</name>
<dbReference type="AlphaFoldDB" id="A0A7G6TXW8"/>
<proteinExistence type="predicted"/>